<organism evidence="2 3">
    <name type="scientific">Eleutherodactylus coqui</name>
    <name type="common">Puerto Rican coqui</name>
    <dbReference type="NCBI Taxonomy" id="57060"/>
    <lineage>
        <taxon>Eukaryota</taxon>
        <taxon>Metazoa</taxon>
        <taxon>Chordata</taxon>
        <taxon>Craniata</taxon>
        <taxon>Vertebrata</taxon>
        <taxon>Euteleostomi</taxon>
        <taxon>Amphibia</taxon>
        <taxon>Batrachia</taxon>
        <taxon>Anura</taxon>
        <taxon>Neobatrachia</taxon>
        <taxon>Hyloidea</taxon>
        <taxon>Eleutherodactylidae</taxon>
        <taxon>Eleutherodactylinae</taxon>
        <taxon>Eleutherodactylus</taxon>
        <taxon>Eleutherodactylus</taxon>
    </lineage>
</organism>
<accession>A0A8J6BIM1</accession>
<dbReference type="EMBL" id="WNTK01006924">
    <property type="protein sequence ID" value="KAG9463413.1"/>
    <property type="molecule type" value="Genomic_DNA"/>
</dbReference>
<comment type="caution">
    <text evidence="2">The sequence shown here is derived from an EMBL/GenBank/DDBJ whole genome shotgun (WGS) entry which is preliminary data.</text>
</comment>
<dbReference type="AlphaFoldDB" id="A0A8J6BIM1"/>
<sequence>MNVRSTTNTSKQSKGRSKMWSPGADRSQNQADNRYQQKVLGQDKGIGIQGQAEIRRTSGNRLDRRGGAGRG</sequence>
<keyword evidence="3" id="KW-1185">Reference proteome</keyword>
<reference evidence="2" key="1">
    <citation type="thesis" date="2020" institute="ProQuest LLC" country="789 East Eisenhower Parkway, Ann Arbor, MI, USA">
        <title>Comparative Genomics and Chromosome Evolution.</title>
        <authorList>
            <person name="Mudd A.B."/>
        </authorList>
    </citation>
    <scope>NUCLEOTIDE SEQUENCE</scope>
    <source>
        <strain evidence="2">HN-11 Male</strain>
        <tissue evidence="2">Kidney and liver</tissue>
    </source>
</reference>
<proteinExistence type="predicted"/>
<feature type="region of interest" description="Disordered" evidence="1">
    <location>
        <begin position="1"/>
        <end position="71"/>
    </location>
</feature>
<evidence type="ECO:0000313" key="2">
    <source>
        <dbReference type="EMBL" id="KAG9463413.1"/>
    </source>
</evidence>
<evidence type="ECO:0000313" key="3">
    <source>
        <dbReference type="Proteomes" id="UP000770717"/>
    </source>
</evidence>
<feature type="compositionally biased region" description="Polar residues" evidence="1">
    <location>
        <begin position="26"/>
        <end position="36"/>
    </location>
</feature>
<name>A0A8J6BIM1_ELECQ</name>
<dbReference type="Proteomes" id="UP000770717">
    <property type="component" value="Unassembled WGS sequence"/>
</dbReference>
<evidence type="ECO:0000256" key="1">
    <source>
        <dbReference type="SAM" id="MobiDB-lite"/>
    </source>
</evidence>
<gene>
    <name evidence="2" type="ORF">GDO78_021785</name>
</gene>
<feature type="compositionally biased region" description="Basic and acidic residues" evidence="1">
    <location>
        <begin position="53"/>
        <end position="71"/>
    </location>
</feature>
<protein>
    <submittedName>
        <fullName evidence="2">Uncharacterized protein</fullName>
    </submittedName>
</protein>
<feature type="compositionally biased region" description="Polar residues" evidence="1">
    <location>
        <begin position="1"/>
        <end position="12"/>
    </location>
</feature>